<comment type="caution">
    <text evidence="1">The sequence shown here is derived from an EMBL/GenBank/DDBJ whole genome shotgun (WGS) entry which is preliminary data.</text>
</comment>
<organism evidence="1 2">
    <name type="scientific">Ficus carica</name>
    <name type="common">Common fig</name>
    <dbReference type="NCBI Taxonomy" id="3494"/>
    <lineage>
        <taxon>Eukaryota</taxon>
        <taxon>Viridiplantae</taxon>
        <taxon>Streptophyta</taxon>
        <taxon>Embryophyta</taxon>
        <taxon>Tracheophyta</taxon>
        <taxon>Spermatophyta</taxon>
        <taxon>Magnoliopsida</taxon>
        <taxon>eudicotyledons</taxon>
        <taxon>Gunneridae</taxon>
        <taxon>Pentapetalae</taxon>
        <taxon>rosids</taxon>
        <taxon>fabids</taxon>
        <taxon>Rosales</taxon>
        <taxon>Moraceae</taxon>
        <taxon>Ficeae</taxon>
        <taxon>Ficus</taxon>
    </lineage>
</organism>
<accession>A0AA88D9J9</accession>
<evidence type="ECO:0000313" key="1">
    <source>
        <dbReference type="EMBL" id="GMN46902.1"/>
    </source>
</evidence>
<dbReference type="AlphaFoldDB" id="A0AA88D9J9"/>
<dbReference type="Proteomes" id="UP001187192">
    <property type="component" value="Unassembled WGS sequence"/>
</dbReference>
<protein>
    <submittedName>
        <fullName evidence="1">Uncharacterized protein</fullName>
    </submittedName>
</protein>
<name>A0AA88D9J9_FICCA</name>
<gene>
    <name evidence="1" type="ORF">TIFTF001_016087</name>
</gene>
<sequence length="124" mass="13817">MSLSILSGGFATMAEHLSDDNACCAGGFHDHDLGSLTKDDDGDRLRVGAPLVSSGDLRLRCDLHLRQDHAVSLVTCNLRLRAISIADLRLHRDLHLRQDLEVSTATHYLYLYHDLHLRQDLAMS</sequence>
<proteinExistence type="predicted"/>
<dbReference type="EMBL" id="BTGU01000024">
    <property type="protein sequence ID" value="GMN46902.1"/>
    <property type="molecule type" value="Genomic_DNA"/>
</dbReference>
<reference evidence="1" key="1">
    <citation type="submission" date="2023-07" db="EMBL/GenBank/DDBJ databases">
        <title>draft genome sequence of fig (Ficus carica).</title>
        <authorList>
            <person name="Takahashi T."/>
            <person name="Nishimura K."/>
        </authorList>
    </citation>
    <scope>NUCLEOTIDE SEQUENCE</scope>
</reference>
<keyword evidence="2" id="KW-1185">Reference proteome</keyword>
<evidence type="ECO:0000313" key="2">
    <source>
        <dbReference type="Proteomes" id="UP001187192"/>
    </source>
</evidence>